<dbReference type="EMBL" id="KV878250">
    <property type="protein sequence ID" value="OJZ81590.1"/>
    <property type="molecule type" value="Genomic_DNA"/>
</dbReference>
<dbReference type="Proteomes" id="UP000184063">
    <property type="component" value="Unassembled WGS sequence"/>
</dbReference>
<keyword evidence="1" id="KW-0812">Transmembrane</keyword>
<evidence type="ECO:0000256" key="1">
    <source>
        <dbReference type="SAM" id="Phobius"/>
    </source>
</evidence>
<evidence type="ECO:0000313" key="3">
    <source>
        <dbReference type="Proteomes" id="UP000184063"/>
    </source>
</evidence>
<keyword evidence="1" id="KW-1133">Transmembrane helix</keyword>
<protein>
    <submittedName>
        <fullName evidence="2">Uncharacterized protein</fullName>
    </submittedName>
</protein>
<evidence type="ECO:0000313" key="2">
    <source>
        <dbReference type="EMBL" id="OJZ81590.1"/>
    </source>
</evidence>
<dbReference type="AlphaFoldDB" id="A0A1M3T4A2"/>
<sequence>MVFLPLTKATQTTSLTPSSAYTKTSASCNQHIYHHLYTLNQKRKLYRHILSYSSALLLMPIAHPAFHLITWSYLGHPPR</sequence>
<keyword evidence="1" id="KW-0472">Membrane</keyword>
<gene>
    <name evidence="2" type="ORF">ASPFODRAFT_379070</name>
</gene>
<proteinExistence type="predicted"/>
<reference evidence="3" key="1">
    <citation type="journal article" date="2017" name="Genome Biol.">
        <title>Comparative genomics reveals high biological diversity and specific adaptations in the industrially and medically important fungal genus Aspergillus.</title>
        <authorList>
            <person name="de Vries R.P."/>
            <person name="Riley R."/>
            <person name="Wiebenga A."/>
            <person name="Aguilar-Osorio G."/>
            <person name="Amillis S."/>
            <person name="Uchima C.A."/>
            <person name="Anderluh G."/>
            <person name="Asadollahi M."/>
            <person name="Askin M."/>
            <person name="Barry K."/>
            <person name="Battaglia E."/>
            <person name="Bayram O."/>
            <person name="Benocci T."/>
            <person name="Braus-Stromeyer S.A."/>
            <person name="Caldana C."/>
            <person name="Canovas D."/>
            <person name="Cerqueira G.C."/>
            <person name="Chen F."/>
            <person name="Chen W."/>
            <person name="Choi C."/>
            <person name="Clum A."/>
            <person name="Dos Santos R.A."/>
            <person name="Damasio A.R."/>
            <person name="Diallinas G."/>
            <person name="Emri T."/>
            <person name="Fekete E."/>
            <person name="Flipphi M."/>
            <person name="Freyberg S."/>
            <person name="Gallo A."/>
            <person name="Gournas C."/>
            <person name="Habgood R."/>
            <person name="Hainaut M."/>
            <person name="Harispe M.L."/>
            <person name="Henrissat B."/>
            <person name="Hilden K.S."/>
            <person name="Hope R."/>
            <person name="Hossain A."/>
            <person name="Karabika E."/>
            <person name="Karaffa L."/>
            <person name="Karanyi Z."/>
            <person name="Krasevec N."/>
            <person name="Kuo A."/>
            <person name="Kusch H."/>
            <person name="LaButti K."/>
            <person name="Lagendijk E.L."/>
            <person name="Lapidus A."/>
            <person name="Levasseur A."/>
            <person name="Lindquist E."/>
            <person name="Lipzen A."/>
            <person name="Logrieco A.F."/>
            <person name="MacCabe A."/>
            <person name="Maekelae M.R."/>
            <person name="Malavazi I."/>
            <person name="Melin P."/>
            <person name="Meyer V."/>
            <person name="Mielnichuk N."/>
            <person name="Miskei M."/>
            <person name="Molnar A.P."/>
            <person name="Mule G."/>
            <person name="Ngan C.Y."/>
            <person name="Orejas M."/>
            <person name="Orosz E."/>
            <person name="Ouedraogo J.P."/>
            <person name="Overkamp K.M."/>
            <person name="Park H.-S."/>
            <person name="Perrone G."/>
            <person name="Piumi F."/>
            <person name="Punt P.J."/>
            <person name="Ram A.F."/>
            <person name="Ramon A."/>
            <person name="Rauscher S."/>
            <person name="Record E."/>
            <person name="Riano-Pachon D.M."/>
            <person name="Robert V."/>
            <person name="Roehrig J."/>
            <person name="Ruller R."/>
            <person name="Salamov A."/>
            <person name="Salih N.S."/>
            <person name="Samson R.A."/>
            <person name="Sandor E."/>
            <person name="Sanguinetti M."/>
            <person name="Schuetze T."/>
            <person name="Sepcic K."/>
            <person name="Shelest E."/>
            <person name="Sherlock G."/>
            <person name="Sophianopoulou V."/>
            <person name="Squina F.M."/>
            <person name="Sun H."/>
            <person name="Susca A."/>
            <person name="Todd R.B."/>
            <person name="Tsang A."/>
            <person name="Unkles S.E."/>
            <person name="van de Wiele N."/>
            <person name="van Rossen-Uffink D."/>
            <person name="Oliveira J.V."/>
            <person name="Vesth T.C."/>
            <person name="Visser J."/>
            <person name="Yu J.-H."/>
            <person name="Zhou M."/>
            <person name="Andersen M.R."/>
            <person name="Archer D.B."/>
            <person name="Baker S.E."/>
            <person name="Benoit I."/>
            <person name="Brakhage A.A."/>
            <person name="Braus G.H."/>
            <person name="Fischer R."/>
            <person name="Frisvad J.C."/>
            <person name="Goldman G.H."/>
            <person name="Houbraken J."/>
            <person name="Oakley B."/>
            <person name="Pocsi I."/>
            <person name="Scazzocchio C."/>
            <person name="Seiboth B."/>
            <person name="vanKuyk P.A."/>
            <person name="Wortman J."/>
            <person name="Dyer P.S."/>
            <person name="Grigoriev I.V."/>
        </authorList>
    </citation>
    <scope>NUCLEOTIDE SEQUENCE [LARGE SCALE GENOMIC DNA]</scope>
    <source>
        <strain evidence="3">CBS 106.47</strain>
    </source>
</reference>
<organism evidence="2 3">
    <name type="scientific">Aspergillus luchuensis (strain CBS 106.47)</name>
    <dbReference type="NCBI Taxonomy" id="1137211"/>
    <lineage>
        <taxon>Eukaryota</taxon>
        <taxon>Fungi</taxon>
        <taxon>Dikarya</taxon>
        <taxon>Ascomycota</taxon>
        <taxon>Pezizomycotina</taxon>
        <taxon>Eurotiomycetes</taxon>
        <taxon>Eurotiomycetidae</taxon>
        <taxon>Eurotiales</taxon>
        <taxon>Aspergillaceae</taxon>
        <taxon>Aspergillus</taxon>
        <taxon>Aspergillus subgen. Circumdati</taxon>
    </lineage>
</organism>
<name>A0A1M3T4A2_ASPLC</name>
<accession>A0A1M3T4A2</accession>
<feature type="transmembrane region" description="Helical" evidence="1">
    <location>
        <begin position="49"/>
        <end position="74"/>
    </location>
</feature>
<dbReference type="VEuPathDB" id="FungiDB:ASPFODRAFT_379070"/>